<dbReference type="InterPro" id="IPR018871">
    <property type="entry name" value="GLEYA_adhesin_domain"/>
</dbReference>
<accession>A0AAN7WNG7</accession>
<evidence type="ECO:0000313" key="2">
    <source>
        <dbReference type="EMBL" id="KAK5782139.1"/>
    </source>
</evidence>
<comment type="caution">
    <text evidence="2">The sequence shown here is derived from an EMBL/GenBank/DDBJ whole genome shotgun (WGS) entry which is preliminary data.</text>
</comment>
<feature type="domain" description="PA14" evidence="1">
    <location>
        <begin position="53"/>
        <end position="241"/>
    </location>
</feature>
<dbReference type="PROSITE" id="PS51820">
    <property type="entry name" value="PA14"/>
    <property type="match status" value="1"/>
</dbReference>
<dbReference type="Gene3D" id="2.60.120.1560">
    <property type="match status" value="1"/>
</dbReference>
<name>A0AAN7WNG7_9SACH</name>
<reference evidence="3" key="1">
    <citation type="submission" date="2023-07" db="EMBL/GenBank/DDBJ databases">
        <title>A draft genome of Kazachstania heterogenica Y-27499.</title>
        <authorList>
            <person name="Donic C."/>
            <person name="Kralova J.S."/>
            <person name="Fidel L."/>
            <person name="Ben-Dor S."/>
            <person name="Jung S."/>
        </authorList>
    </citation>
    <scope>NUCLEOTIDE SEQUENCE [LARGE SCALE GENOMIC DNA]</scope>
    <source>
        <strain evidence="3">Y27499</strain>
    </source>
</reference>
<dbReference type="EMBL" id="JAWIZZ010000007">
    <property type="protein sequence ID" value="KAK5782139.1"/>
    <property type="molecule type" value="Genomic_DNA"/>
</dbReference>
<dbReference type="Pfam" id="PF10528">
    <property type="entry name" value="GLEYA"/>
    <property type="match status" value="1"/>
</dbReference>
<organism evidence="2 3">
    <name type="scientific">Arxiozyma heterogenica</name>
    <dbReference type="NCBI Taxonomy" id="278026"/>
    <lineage>
        <taxon>Eukaryota</taxon>
        <taxon>Fungi</taxon>
        <taxon>Dikarya</taxon>
        <taxon>Ascomycota</taxon>
        <taxon>Saccharomycotina</taxon>
        <taxon>Saccharomycetes</taxon>
        <taxon>Saccharomycetales</taxon>
        <taxon>Saccharomycetaceae</taxon>
        <taxon>Arxiozyma</taxon>
    </lineage>
</organism>
<evidence type="ECO:0000313" key="3">
    <source>
        <dbReference type="Proteomes" id="UP001306508"/>
    </source>
</evidence>
<dbReference type="AlphaFoldDB" id="A0AAN7WNG7"/>
<keyword evidence="3" id="KW-1185">Reference proteome</keyword>
<protein>
    <recommendedName>
        <fullName evidence="1">PA14 domain-containing protein</fullName>
    </recommendedName>
</protein>
<dbReference type="Proteomes" id="UP001306508">
    <property type="component" value="Unassembled WGS sequence"/>
</dbReference>
<proteinExistence type="predicted"/>
<dbReference type="InterPro" id="IPR037524">
    <property type="entry name" value="PA14/GLEYA"/>
</dbReference>
<gene>
    <name evidence="2" type="ORF">RI543_000385</name>
</gene>
<evidence type="ECO:0000259" key="1">
    <source>
        <dbReference type="PROSITE" id="PS51820"/>
    </source>
</evidence>
<sequence>MSRALAGNPEIRSLWVTPNVEAKDLEQPKLWAQGCEEEEYPRLIYLIVRINQLYNLKYVTEWLFEKKYAGSITGVTNLTWYSGNDWTIPPYGYKNVIINNFMMEIIGYYKAPLTGIYTLTAEVDDSVTVFIGSGEAFECGVIRRFDELSEYGSAVYKLTNFTIMNTTMLNSYNEEVIITYNEVIPAPITTTSHIVGSISSTTTKTNYFIHSRKQNISGETKNLGDKPVNLLKPTSSGFQIQ</sequence>